<dbReference type="Proteomes" id="UP000663400">
    <property type="component" value="Chromosome"/>
</dbReference>
<dbReference type="InterPro" id="IPR052346">
    <property type="entry name" value="O-mannosyl-transferase_TMTC"/>
</dbReference>
<evidence type="ECO:0000313" key="6">
    <source>
        <dbReference type="Proteomes" id="UP000663400"/>
    </source>
</evidence>
<keyword evidence="4" id="KW-0812">Transmembrane</keyword>
<proteinExistence type="predicted"/>
<feature type="transmembrane region" description="Helical" evidence="4">
    <location>
        <begin position="310"/>
        <end position="329"/>
    </location>
</feature>
<reference evidence="5 6" key="1">
    <citation type="submission" date="2021-02" db="EMBL/GenBank/DDBJ databases">
        <title>Lysobacter arenosi sp. nov., isolated from soil of gangwondo yeongwol, south Korea.</title>
        <authorList>
            <person name="Kim K.R."/>
            <person name="Kim K.H."/>
            <person name="Jeon C.O."/>
        </authorList>
    </citation>
    <scope>NUCLEOTIDE SEQUENCE [LARGE SCALE GENOMIC DNA]</scope>
    <source>
        <strain evidence="5 6">R7</strain>
    </source>
</reference>
<evidence type="ECO:0008006" key="7">
    <source>
        <dbReference type="Google" id="ProtNLM"/>
    </source>
</evidence>
<name>A0ABX7R813_9GAMM</name>
<feature type="transmembrane region" description="Helical" evidence="4">
    <location>
        <begin position="124"/>
        <end position="141"/>
    </location>
</feature>
<sequence length="634" mass="69290">MMKKFRFPLSQSACLMLALFSLVAMIYAPGLSGDFLFDDFHNIVHNKSVHATSLDWATLVRAATAYEPGAIARPLATVTFAIDYYIGGADPWGYKLVNVLIHALNSLLILALVQRLAGLGQTRYRWTAATCFVIAAVWALHPLQVSAVLYVVQRMEILSLTFVLVGLLAYIKGRRAQVAGAAGWGWLLFSFALAGIGLLSKETAVLFPLYCLALELTLLDFSAQQRRTRQVLVAFYAIASVLAVIAFVFVILPHYWAPESFEGRNYTMVERLLTQLRVLSMYLGWMIVPATGTMTFYYDNFVPSHGLLDPVSTLWGGLLLLGLLAAAIASRKRNRLFALGMLWFFCAHVLTSNVIPLELVFEHRNYFALLGVVLAVASLIDRIPTPTTTAISRTLAAALIASLGFLTVLQTATWGNTLQLSIDLASRNPQSSRAAADLATVYVLLSDDSAQSPFYWLATSELERASKLPYASPMPEQGLILLAAATGQPVKDELWTRLIGKLRTLPIGPQEMQSVSGLLDRRENGIELDDRRLGEACSALISRRALHPYIYATCANHALTYLHDRDGALAMFKLAVEHSAADPAYATQIIDTLRDDGHPEMAAVLEQGRQARPSAAPTVPASRSDAVGTSPTSG</sequence>
<feature type="transmembrane region" description="Helical" evidence="4">
    <location>
        <begin position="278"/>
        <end position="298"/>
    </location>
</feature>
<organism evidence="5 6">
    <name type="scientific">Lysobacter arenosi</name>
    <dbReference type="NCBI Taxonomy" id="2795387"/>
    <lineage>
        <taxon>Bacteria</taxon>
        <taxon>Pseudomonadati</taxon>
        <taxon>Pseudomonadota</taxon>
        <taxon>Gammaproteobacteria</taxon>
        <taxon>Lysobacterales</taxon>
        <taxon>Lysobacteraceae</taxon>
        <taxon>Lysobacter</taxon>
    </lineage>
</organism>
<evidence type="ECO:0000256" key="4">
    <source>
        <dbReference type="SAM" id="Phobius"/>
    </source>
</evidence>
<feature type="transmembrane region" description="Helical" evidence="4">
    <location>
        <begin position="366"/>
        <end position="383"/>
    </location>
</feature>
<feature type="transmembrane region" description="Helical" evidence="4">
    <location>
        <begin position="178"/>
        <end position="199"/>
    </location>
</feature>
<evidence type="ECO:0000256" key="2">
    <source>
        <dbReference type="ARBA" id="ARBA00022803"/>
    </source>
</evidence>
<dbReference type="PANTHER" id="PTHR44227:SF3">
    <property type="entry name" value="PROTEIN O-MANNOSYL-TRANSFERASE TMTC4"/>
    <property type="match status" value="1"/>
</dbReference>
<accession>A0ABX7R813</accession>
<feature type="region of interest" description="Disordered" evidence="3">
    <location>
        <begin position="606"/>
        <end position="634"/>
    </location>
</feature>
<protein>
    <recommendedName>
        <fullName evidence="7">Tetratricopeptide repeat protein</fullName>
    </recommendedName>
</protein>
<gene>
    <name evidence="5" type="ORF">HIV01_009780</name>
</gene>
<evidence type="ECO:0000256" key="1">
    <source>
        <dbReference type="ARBA" id="ARBA00022737"/>
    </source>
</evidence>
<keyword evidence="1" id="KW-0677">Repeat</keyword>
<keyword evidence="4" id="KW-0472">Membrane</keyword>
<keyword evidence="6" id="KW-1185">Reference proteome</keyword>
<dbReference type="RefSeq" id="WP_200606754.1">
    <property type="nucleotide sequence ID" value="NZ_CP071517.1"/>
</dbReference>
<feature type="transmembrane region" description="Helical" evidence="4">
    <location>
        <begin position="233"/>
        <end position="257"/>
    </location>
</feature>
<keyword evidence="2" id="KW-0802">TPR repeat</keyword>
<keyword evidence="4" id="KW-1133">Transmembrane helix</keyword>
<dbReference type="PANTHER" id="PTHR44227">
    <property type="match status" value="1"/>
</dbReference>
<feature type="transmembrane region" description="Helical" evidence="4">
    <location>
        <begin position="336"/>
        <end position="354"/>
    </location>
</feature>
<evidence type="ECO:0000313" key="5">
    <source>
        <dbReference type="EMBL" id="QSX73546.1"/>
    </source>
</evidence>
<feature type="transmembrane region" description="Helical" evidence="4">
    <location>
        <begin position="147"/>
        <end position="171"/>
    </location>
</feature>
<feature type="transmembrane region" description="Helical" evidence="4">
    <location>
        <begin position="92"/>
        <end position="112"/>
    </location>
</feature>
<dbReference type="EMBL" id="CP071517">
    <property type="protein sequence ID" value="QSX73546.1"/>
    <property type="molecule type" value="Genomic_DNA"/>
</dbReference>
<feature type="transmembrane region" description="Helical" evidence="4">
    <location>
        <begin position="395"/>
        <end position="415"/>
    </location>
</feature>
<evidence type="ECO:0000256" key="3">
    <source>
        <dbReference type="SAM" id="MobiDB-lite"/>
    </source>
</evidence>